<dbReference type="AlphaFoldDB" id="A0A1B6D1W0"/>
<dbReference type="EMBL" id="GEDC01017609">
    <property type="protein sequence ID" value="JAS19689.1"/>
    <property type="molecule type" value="Transcribed_RNA"/>
</dbReference>
<accession>A0A1B6D1W0</accession>
<gene>
    <name evidence="2" type="ORF">g.7451</name>
</gene>
<organism evidence="2">
    <name type="scientific">Clastoptera arizonana</name>
    <name type="common">Arizona spittle bug</name>
    <dbReference type="NCBI Taxonomy" id="38151"/>
    <lineage>
        <taxon>Eukaryota</taxon>
        <taxon>Metazoa</taxon>
        <taxon>Ecdysozoa</taxon>
        <taxon>Arthropoda</taxon>
        <taxon>Hexapoda</taxon>
        <taxon>Insecta</taxon>
        <taxon>Pterygota</taxon>
        <taxon>Neoptera</taxon>
        <taxon>Paraneoptera</taxon>
        <taxon>Hemiptera</taxon>
        <taxon>Auchenorrhyncha</taxon>
        <taxon>Cercopoidea</taxon>
        <taxon>Clastopteridae</taxon>
        <taxon>Clastoptera</taxon>
    </lineage>
</organism>
<protein>
    <submittedName>
        <fullName evidence="2">Uncharacterized protein</fullName>
    </submittedName>
</protein>
<name>A0A1B6D1W0_9HEMI</name>
<feature type="compositionally biased region" description="Basic and acidic residues" evidence="1">
    <location>
        <begin position="67"/>
        <end position="76"/>
    </location>
</feature>
<evidence type="ECO:0000313" key="2">
    <source>
        <dbReference type="EMBL" id="JAS19689.1"/>
    </source>
</evidence>
<feature type="region of interest" description="Disordered" evidence="1">
    <location>
        <begin position="59"/>
        <end position="97"/>
    </location>
</feature>
<feature type="compositionally biased region" description="Basic and acidic residues" evidence="1">
    <location>
        <begin position="10"/>
        <end position="29"/>
    </location>
</feature>
<reference evidence="2" key="1">
    <citation type="submission" date="2015-12" db="EMBL/GenBank/DDBJ databases">
        <title>De novo transcriptome assembly of four potential Pierce s Disease insect vectors from Arizona vineyards.</title>
        <authorList>
            <person name="Tassone E.E."/>
        </authorList>
    </citation>
    <scope>NUCLEOTIDE SEQUENCE</scope>
</reference>
<sequence>MSGPILVQPDEDKRRPRHPEGQDQNEGHDVTGVGEVLRECGRVLLIVDRNSASYSPHHRKYVGVSVHDSDKARTQSEDGQGGGVGGHVLPVQHADEGISVEQRLVEA</sequence>
<proteinExistence type="predicted"/>
<evidence type="ECO:0000256" key="1">
    <source>
        <dbReference type="SAM" id="MobiDB-lite"/>
    </source>
</evidence>
<feature type="region of interest" description="Disordered" evidence="1">
    <location>
        <begin position="1"/>
        <end position="33"/>
    </location>
</feature>